<dbReference type="GO" id="GO:0006047">
    <property type="term" value="P:UDP-N-acetylglucosamine metabolic process"/>
    <property type="evidence" value="ECO:0007669"/>
    <property type="project" value="InterPro"/>
</dbReference>
<feature type="domain" description="UDP-N-acetylglucosamine 2-epimerase" evidence="1">
    <location>
        <begin position="23"/>
        <end position="342"/>
    </location>
</feature>
<reference evidence="2 3" key="1">
    <citation type="submission" date="2012-10" db="EMBL/GenBank/DDBJ databases">
        <authorList>
            <person name="Strain E.A."/>
            <person name="Brown E."/>
            <person name="Allard M.W."/>
            <person name="Gonzalez-Escalona N."/>
            <person name="Timme R."/>
        </authorList>
    </citation>
    <scope>NUCLEOTIDE SEQUENCE [LARGE SCALE GENOMIC DNA]</scope>
    <source>
        <strain evidence="2 3">CFSAN001627</strain>
    </source>
</reference>
<name>M1ZXD4_CLOBO</name>
<dbReference type="InterPro" id="IPR029767">
    <property type="entry name" value="WecB-like"/>
</dbReference>
<dbReference type="PATRIC" id="fig|1232189.3.peg.1444"/>
<evidence type="ECO:0000313" key="2">
    <source>
        <dbReference type="EMBL" id="EKN42109.1"/>
    </source>
</evidence>
<dbReference type="Gene3D" id="3.40.50.2000">
    <property type="entry name" value="Glycogen Phosphorylase B"/>
    <property type="match status" value="2"/>
</dbReference>
<dbReference type="GO" id="GO:0004553">
    <property type="term" value="F:hydrolase activity, hydrolyzing O-glycosyl compounds"/>
    <property type="evidence" value="ECO:0007669"/>
    <property type="project" value="InterPro"/>
</dbReference>
<dbReference type="Proteomes" id="UP000011944">
    <property type="component" value="Unassembled WGS sequence"/>
</dbReference>
<reference evidence="2 3" key="2">
    <citation type="submission" date="2013-03" db="EMBL/GenBank/DDBJ databases">
        <title>Diversity in Clostridium botulinum.</title>
        <authorList>
            <person name="Timme R.E."/>
            <person name="Allard M."/>
            <person name="Luo Y."/>
            <person name="Strain E."/>
            <person name="Gonzalez-Escalona N."/>
            <person name="Brown E."/>
        </authorList>
    </citation>
    <scope>NUCLEOTIDE SEQUENCE [LARGE SCALE GENOMIC DNA]</scope>
    <source>
        <strain evidence="2 3">CFSAN001627</strain>
    </source>
</reference>
<dbReference type="PANTHER" id="PTHR43174:SF3">
    <property type="entry name" value="UDP-N-ACETYLGLUCOSAMINE 2-EPIMERASE"/>
    <property type="match status" value="1"/>
</dbReference>
<protein>
    <submittedName>
        <fullName evidence="2">Putative UDP-N-acetylglucosamine 2-epimerase</fullName>
    </submittedName>
</protein>
<dbReference type="EMBL" id="AMXI01000503">
    <property type="protein sequence ID" value="EKN42109.1"/>
    <property type="molecule type" value="Genomic_DNA"/>
</dbReference>
<dbReference type="NCBIfam" id="TIGR03568">
    <property type="entry name" value="NeuC_NnaA"/>
    <property type="match status" value="1"/>
</dbReference>
<evidence type="ECO:0000259" key="1">
    <source>
        <dbReference type="Pfam" id="PF02350"/>
    </source>
</evidence>
<dbReference type="Pfam" id="PF02350">
    <property type="entry name" value="Epimerase_2"/>
    <property type="match status" value="1"/>
</dbReference>
<gene>
    <name evidence="2" type="ORF">CFSAN001627_08997</name>
</gene>
<proteinExistence type="predicted"/>
<dbReference type="InterPro" id="IPR020004">
    <property type="entry name" value="UDP-GlcNAc_Epase"/>
</dbReference>
<dbReference type="PANTHER" id="PTHR43174">
    <property type="entry name" value="UDP-N-ACETYLGLUCOSAMINE 2-EPIMERASE"/>
    <property type="match status" value="1"/>
</dbReference>
<dbReference type="SUPFAM" id="SSF53756">
    <property type="entry name" value="UDP-Glycosyltransferase/glycogen phosphorylase"/>
    <property type="match status" value="1"/>
</dbReference>
<evidence type="ECO:0000313" key="3">
    <source>
        <dbReference type="Proteomes" id="UP000011944"/>
    </source>
</evidence>
<sequence length="364" mass="40669">MKRKIAVVTGSRSEFGILYWVIKELEKCKDIECQLIVTGSHLAPSQGYTINQIYNCGFEVNGTVPMLLDGDSDESIGYSIGIGIMGMTKELKRLNPDIVLILGDRFEIFSVATAAMALQIPIAHIGGGETDWANCIDGNIRNAITKMANIHFVSTQQYVDRIIKMGEESWRVFQTGMPSLDNIKDDLLSKDELEENLDVKFEGNIFLVTYLPVGLRIEESIEELKKLLKALGEFNKDTIIFTLSNADAGGRKVNQYIKEFCKNNNNAHYFPSLGKKRYLSMLNTCNIVIGNSSSGIIETPSFKKATINVGIRQNGRIHPNNVIDVIGDKHEIIKAINRALYDEGFKIELENVKILLEMATPARE</sequence>
<dbReference type="InterPro" id="IPR003331">
    <property type="entry name" value="UDP_GlcNAc_Epimerase_2_dom"/>
</dbReference>
<organism evidence="2 3">
    <name type="scientific">Clostridium botulinum CFSAN001627</name>
    <dbReference type="NCBI Taxonomy" id="1232189"/>
    <lineage>
        <taxon>Bacteria</taxon>
        <taxon>Bacillati</taxon>
        <taxon>Bacillota</taxon>
        <taxon>Clostridia</taxon>
        <taxon>Eubacteriales</taxon>
        <taxon>Clostridiaceae</taxon>
        <taxon>Clostridium</taxon>
    </lineage>
</organism>
<comment type="caution">
    <text evidence="2">The sequence shown here is derived from an EMBL/GenBank/DDBJ whole genome shotgun (WGS) entry which is preliminary data.</text>
</comment>
<accession>M1ZXD4</accession>
<dbReference type="AlphaFoldDB" id="M1ZXD4"/>